<dbReference type="Proteomes" id="UP000242444">
    <property type="component" value="Unassembled WGS sequence"/>
</dbReference>
<gene>
    <name evidence="1" type="ORF">CFN78_16745</name>
</gene>
<organism evidence="1 2">
    <name type="scientific">Amycolatopsis antarctica</name>
    <dbReference type="NCBI Taxonomy" id="1854586"/>
    <lineage>
        <taxon>Bacteria</taxon>
        <taxon>Bacillati</taxon>
        <taxon>Actinomycetota</taxon>
        <taxon>Actinomycetes</taxon>
        <taxon>Pseudonocardiales</taxon>
        <taxon>Pseudonocardiaceae</taxon>
        <taxon>Amycolatopsis</taxon>
    </lineage>
</organism>
<comment type="caution">
    <text evidence="1">The sequence shown here is derived from an EMBL/GenBank/DDBJ whole genome shotgun (WGS) entry which is preliminary data.</text>
</comment>
<evidence type="ECO:0000313" key="2">
    <source>
        <dbReference type="Proteomes" id="UP000242444"/>
    </source>
</evidence>
<keyword evidence="2" id="KW-1185">Reference proteome</keyword>
<accession>A0A263D3Z7</accession>
<dbReference type="AlphaFoldDB" id="A0A263D3Z7"/>
<reference evidence="1 2" key="1">
    <citation type="submission" date="2017-07" db="EMBL/GenBank/DDBJ databases">
        <title>Amycolatopsis antarcticus sp. nov., isolated from the surface of an Antarcticus brown macroalga.</title>
        <authorList>
            <person name="Wang J."/>
            <person name="Leiva S."/>
            <person name="Huang J."/>
            <person name="Huang Y."/>
        </authorList>
    </citation>
    <scope>NUCLEOTIDE SEQUENCE [LARGE SCALE GENOMIC DNA]</scope>
    <source>
        <strain evidence="1 2">AU-G6</strain>
    </source>
</reference>
<dbReference type="RefSeq" id="WP_094863748.1">
    <property type="nucleotide sequence ID" value="NZ_NKYE01000009.1"/>
</dbReference>
<sequence length="166" mass="18600">MIGDRWGVSDEEIVRTFPCDEFVTSPTLRAWRGVSVEAPTEAVWPWVAQVRLAPYSYDWIDNLGRRSPRELRQLPEPRVGEAFTAAGGHKLGRIVSVAPGSELTGAIMGAFMSYVLVPRDRGTSRLLLKLVMRTSRWLAAGLSLGDLVMARRQLLNFKLLAERHQP</sequence>
<name>A0A263D3Z7_9PSEU</name>
<proteinExistence type="predicted"/>
<dbReference type="OrthoDB" id="3255669at2"/>
<evidence type="ECO:0000313" key="1">
    <source>
        <dbReference type="EMBL" id="OZM72176.1"/>
    </source>
</evidence>
<protein>
    <submittedName>
        <fullName evidence="1">Polyketide cyclase</fullName>
    </submittedName>
</protein>
<dbReference type="InParanoid" id="A0A263D3Z7"/>
<dbReference type="EMBL" id="NKYE01000009">
    <property type="protein sequence ID" value="OZM72176.1"/>
    <property type="molecule type" value="Genomic_DNA"/>
</dbReference>